<dbReference type="EMBL" id="NIBL01000002">
    <property type="protein sequence ID" value="OUZ17908.1"/>
    <property type="molecule type" value="Genomic_DNA"/>
</dbReference>
<dbReference type="AlphaFoldDB" id="A0A200HYV1"/>
<name>A0A200HYV1_9ENTE</name>
<feature type="domain" description="HicB-like antitoxin of toxin-antitoxin system" evidence="1">
    <location>
        <begin position="12"/>
        <end position="102"/>
    </location>
</feature>
<evidence type="ECO:0000259" key="1">
    <source>
        <dbReference type="Pfam" id="PF15919"/>
    </source>
</evidence>
<dbReference type="InterPro" id="IPR031807">
    <property type="entry name" value="HicB-like"/>
</dbReference>
<dbReference type="InterPro" id="IPR035069">
    <property type="entry name" value="TTHA1013/TTHA0281-like"/>
</dbReference>
<comment type="caution">
    <text evidence="2">The sequence shown here is derived from an EMBL/GenBank/DDBJ whole genome shotgun (WGS) entry which is preliminary data.</text>
</comment>
<dbReference type="SUPFAM" id="SSF143100">
    <property type="entry name" value="TTHA1013/TTHA0281-like"/>
    <property type="match status" value="1"/>
</dbReference>
<evidence type="ECO:0000313" key="2">
    <source>
        <dbReference type="EMBL" id="OUZ17908.1"/>
    </source>
</evidence>
<dbReference type="Gene3D" id="3.30.160.250">
    <property type="match status" value="1"/>
</dbReference>
<dbReference type="Pfam" id="PF15919">
    <property type="entry name" value="HicB_lk_antitox"/>
    <property type="match status" value="1"/>
</dbReference>
<reference evidence="2 3" key="1">
    <citation type="submission" date="2017-05" db="EMBL/GenBank/DDBJ databases">
        <title>The Genome Sequence of Enterococcus faecium 2D5_DIV0622.</title>
        <authorList>
            <consortium name="The Broad Institute Genomics Platform"/>
            <consortium name="The Broad Institute Genomic Center for Infectious Diseases"/>
            <person name="Earl A."/>
            <person name="Manson A."/>
            <person name="Schwartman J."/>
            <person name="Gilmore M."/>
            <person name="Abouelleil A."/>
            <person name="Cao P."/>
            <person name="Chapman S."/>
            <person name="Cusick C."/>
            <person name="Shea T."/>
            <person name="Young S."/>
            <person name="Neafsey D."/>
            <person name="Nusbaum C."/>
            <person name="Birren B."/>
        </authorList>
    </citation>
    <scope>NUCLEOTIDE SEQUENCE [LARGE SCALE GENOMIC DNA]</scope>
    <source>
        <strain evidence="2 3">2D5_DIV0622</strain>
    </source>
</reference>
<evidence type="ECO:0000313" key="3">
    <source>
        <dbReference type="Proteomes" id="UP000196503"/>
    </source>
</evidence>
<accession>A0A200HYV1</accession>
<proteinExistence type="predicted"/>
<dbReference type="RefSeq" id="WP_087663289.1">
    <property type="nucleotide sequence ID" value="NZ_NIBL01000002.1"/>
</dbReference>
<dbReference type="Proteomes" id="UP000196503">
    <property type="component" value="Unassembled WGS sequence"/>
</dbReference>
<gene>
    <name evidence="2" type="ORF">A5869_001380</name>
</gene>
<sequence length="127" mass="14429">MKKTYPAIFIPEESGFSVVFPEFSGGTQGKDLEDAMFQAKEMLDGVLSYYIEENIPLPIPSDIHKIQIDDEASFVTLVQGDPTRFLEKKTIRKNVTIPEWLAVRGERDGVNFSQLLTESLFEKYAHV</sequence>
<organism evidence="2 3">
    <name type="scientific">Enterococcus cecorum</name>
    <dbReference type="NCBI Taxonomy" id="44008"/>
    <lineage>
        <taxon>Bacteria</taxon>
        <taxon>Bacillati</taxon>
        <taxon>Bacillota</taxon>
        <taxon>Bacilli</taxon>
        <taxon>Lactobacillales</taxon>
        <taxon>Enterococcaceae</taxon>
        <taxon>Enterococcus</taxon>
    </lineage>
</organism>
<protein>
    <recommendedName>
        <fullName evidence="1">HicB-like antitoxin of toxin-antitoxin system domain-containing protein</fullName>
    </recommendedName>
</protein>